<evidence type="ECO:0000256" key="6">
    <source>
        <dbReference type="ARBA" id="ARBA00023180"/>
    </source>
</evidence>
<protein>
    <recommendedName>
        <fullName evidence="7">Purple acid phosphatase</fullName>
        <ecNumber evidence="7">3.1.3.2</ecNumber>
    </recommendedName>
</protein>
<keyword evidence="4" id="KW-0964">Secreted</keyword>
<dbReference type="InterPro" id="IPR029052">
    <property type="entry name" value="Metallo-depent_PP-like"/>
</dbReference>
<comment type="subunit">
    <text evidence="3">Homodimer.</text>
</comment>
<evidence type="ECO:0000259" key="9">
    <source>
        <dbReference type="Pfam" id="PF00149"/>
    </source>
</evidence>
<evidence type="ECO:0000256" key="4">
    <source>
        <dbReference type="ARBA" id="ARBA00022525"/>
    </source>
</evidence>
<gene>
    <name evidence="11" type="ORF">QBZ16_001694</name>
</gene>
<dbReference type="CDD" id="cd00839">
    <property type="entry name" value="MPP_PAPs"/>
    <property type="match status" value="1"/>
</dbReference>
<comment type="catalytic activity">
    <reaction evidence="7">
        <text>a phosphate monoester + H2O = an alcohol + phosphate</text>
        <dbReference type="Rhea" id="RHEA:15017"/>
        <dbReference type="ChEBI" id="CHEBI:15377"/>
        <dbReference type="ChEBI" id="CHEBI:30879"/>
        <dbReference type="ChEBI" id="CHEBI:43474"/>
        <dbReference type="ChEBI" id="CHEBI:67140"/>
        <dbReference type="EC" id="3.1.3.2"/>
    </reaction>
</comment>
<evidence type="ECO:0000313" key="12">
    <source>
        <dbReference type="Proteomes" id="UP001255856"/>
    </source>
</evidence>
<feature type="region of interest" description="Disordered" evidence="8">
    <location>
        <begin position="283"/>
        <end position="316"/>
    </location>
</feature>
<dbReference type="InterPro" id="IPR004843">
    <property type="entry name" value="Calcineurin-like_PHP"/>
</dbReference>
<dbReference type="EC" id="3.1.3.2" evidence="7"/>
<organism evidence="11 12">
    <name type="scientific">Prototheca wickerhamii</name>
    <dbReference type="NCBI Taxonomy" id="3111"/>
    <lineage>
        <taxon>Eukaryota</taxon>
        <taxon>Viridiplantae</taxon>
        <taxon>Chlorophyta</taxon>
        <taxon>core chlorophytes</taxon>
        <taxon>Trebouxiophyceae</taxon>
        <taxon>Chlorellales</taxon>
        <taxon>Chlorellaceae</taxon>
        <taxon>Prototheca</taxon>
    </lineage>
</organism>
<dbReference type="SUPFAM" id="SSF56300">
    <property type="entry name" value="Metallo-dependent phosphatases"/>
    <property type="match status" value="1"/>
</dbReference>
<dbReference type="InterPro" id="IPR041792">
    <property type="entry name" value="MPP_PAP"/>
</dbReference>
<feature type="domain" description="Calcineurin-like phosphoesterase" evidence="9">
    <location>
        <begin position="384"/>
        <end position="455"/>
    </location>
</feature>
<evidence type="ECO:0000313" key="11">
    <source>
        <dbReference type="EMBL" id="KAK2075586.1"/>
    </source>
</evidence>
<dbReference type="Pfam" id="PF16656">
    <property type="entry name" value="Pur_ac_phosph_N"/>
    <property type="match status" value="1"/>
</dbReference>
<dbReference type="Gene3D" id="3.60.21.10">
    <property type="match status" value="2"/>
</dbReference>
<dbReference type="PANTHER" id="PTHR45778">
    <property type="entry name" value="PURPLE ACID PHOSPHATASE-RELATED"/>
    <property type="match status" value="1"/>
</dbReference>
<comment type="similarity">
    <text evidence="2 7">Belongs to the metallophosphoesterase superfamily. Purple acid phosphatase family.</text>
</comment>
<dbReference type="PANTHER" id="PTHR45778:SF7">
    <property type="entry name" value="PURPLE ACID PHOSPHATASE"/>
    <property type="match status" value="1"/>
</dbReference>
<evidence type="ECO:0000259" key="10">
    <source>
        <dbReference type="Pfam" id="PF16656"/>
    </source>
</evidence>
<accession>A0AAD9MLK9</accession>
<keyword evidence="6" id="KW-0325">Glycoprotein</keyword>
<feature type="domain" description="Purple acid phosphatase N-terminal" evidence="10">
    <location>
        <begin position="49"/>
        <end position="149"/>
    </location>
</feature>
<dbReference type="InterPro" id="IPR015914">
    <property type="entry name" value="PAPs_N"/>
</dbReference>
<name>A0AAD9MLK9_PROWI</name>
<evidence type="ECO:0000256" key="7">
    <source>
        <dbReference type="RuleBase" id="RU361203"/>
    </source>
</evidence>
<dbReference type="Gene3D" id="2.60.40.380">
    <property type="entry name" value="Purple acid phosphatase-like, N-terminal"/>
    <property type="match status" value="1"/>
</dbReference>
<evidence type="ECO:0000256" key="8">
    <source>
        <dbReference type="SAM" id="MobiDB-lite"/>
    </source>
</evidence>
<dbReference type="Pfam" id="PF00149">
    <property type="entry name" value="Metallophos"/>
    <property type="match status" value="1"/>
</dbReference>
<feature type="chain" id="PRO_5041769841" description="Purple acid phosphatase" evidence="7">
    <location>
        <begin position="31"/>
        <end position="528"/>
    </location>
</feature>
<evidence type="ECO:0000256" key="2">
    <source>
        <dbReference type="ARBA" id="ARBA00008723"/>
    </source>
</evidence>
<dbReference type="Proteomes" id="UP001255856">
    <property type="component" value="Unassembled WGS sequence"/>
</dbReference>
<keyword evidence="12" id="KW-1185">Reference proteome</keyword>
<evidence type="ECO:0000256" key="1">
    <source>
        <dbReference type="ARBA" id="ARBA00004613"/>
    </source>
</evidence>
<keyword evidence="7" id="KW-0378">Hydrolase</keyword>
<dbReference type="SUPFAM" id="SSF49363">
    <property type="entry name" value="Purple acid phosphatase, N-terminal domain"/>
    <property type="match status" value="1"/>
</dbReference>
<comment type="subcellular location">
    <subcellularLocation>
        <location evidence="1">Secreted</location>
    </subcellularLocation>
</comment>
<sequence>MAAPGPFRGSFHLVVALLLVGSLGHGVVQALPRPLLPTLAAPANKACRPLDVHLALTGDPTSLQVSWRTAKSGCPCSLKFWRLDENDMPLDAPPSSNELVGSTSSYSNKDMCSSPARDIVYDPLWLHSVTLTGLEPGALYRYKIKSGSSIIFRAPPAPAPSAALKFIAFGDMGESEHRVAKSPGASDTMAALAHELRTWDLQLVYHIGDLAYANGRATTGAGAAARTARPDASGALRPYDPDWGNYGNDSGGECGVAAAMRFQMPGDSAEASRWARNAHWNATGACGNPSLERRAGAVPSPACDMSGAETPSAETPGAAAAAAAGVAGLMPVDDAEKSITSNPASRLASDDLSSPEPANPPFWYGFSVGPARFVTLSTEHDFTPGSRQHRWLRRELRSVDRCRTPWLIVGMHRPMYVVFPHKSNRVVGAHLRRVLEPLFNRYEVDLVLSGHVHSYSRSCNVLGDACLPPAEGGATHVTAGTGGRKLSFVSADQFEWVEHSEERWGYVRADIQPGGSLDLEFVSSESEL</sequence>
<proteinExistence type="inferred from homology"/>
<feature type="signal peptide" evidence="7">
    <location>
        <begin position="1"/>
        <end position="30"/>
    </location>
</feature>
<reference evidence="11" key="1">
    <citation type="submission" date="2021-01" db="EMBL/GenBank/DDBJ databases">
        <authorList>
            <person name="Eckstrom K.M.E."/>
        </authorList>
    </citation>
    <scope>NUCLEOTIDE SEQUENCE</scope>
    <source>
        <strain evidence="11">UVCC 0001</strain>
    </source>
</reference>
<dbReference type="InterPro" id="IPR008963">
    <property type="entry name" value="Purple_acid_Pase-like_N"/>
</dbReference>
<evidence type="ECO:0000256" key="5">
    <source>
        <dbReference type="ARBA" id="ARBA00022729"/>
    </source>
</evidence>
<dbReference type="GO" id="GO:0046872">
    <property type="term" value="F:metal ion binding"/>
    <property type="evidence" value="ECO:0007669"/>
    <property type="project" value="InterPro"/>
</dbReference>
<evidence type="ECO:0000256" key="3">
    <source>
        <dbReference type="ARBA" id="ARBA00011738"/>
    </source>
</evidence>
<dbReference type="GO" id="GO:0003993">
    <property type="term" value="F:acid phosphatase activity"/>
    <property type="evidence" value="ECO:0007669"/>
    <property type="project" value="UniProtKB-EC"/>
</dbReference>
<dbReference type="AlphaFoldDB" id="A0AAD9MLK9"/>
<dbReference type="EMBL" id="JASFZW010000014">
    <property type="protein sequence ID" value="KAK2075586.1"/>
    <property type="molecule type" value="Genomic_DNA"/>
</dbReference>
<dbReference type="GO" id="GO:0005576">
    <property type="term" value="C:extracellular region"/>
    <property type="evidence" value="ECO:0007669"/>
    <property type="project" value="UniProtKB-SubCell"/>
</dbReference>
<keyword evidence="5 7" id="KW-0732">Signal</keyword>
<comment type="caution">
    <text evidence="11">The sequence shown here is derived from an EMBL/GenBank/DDBJ whole genome shotgun (WGS) entry which is preliminary data.</text>
</comment>